<evidence type="ECO:0000256" key="3">
    <source>
        <dbReference type="SAM" id="MobiDB-lite"/>
    </source>
</evidence>
<dbReference type="GO" id="GO:0005634">
    <property type="term" value="C:nucleus"/>
    <property type="evidence" value="ECO:0007669"/>
    <property type="project" value="UniProtKB-SubCell"/>
</dbReference>
<dbReference type="AlphaFoldDB" id="A0A8X6UDC8"/>
<dbReference type="EMBL" id="BMAW01076829">
    <property type="protein sequence ID" value="GFU03309.1"/>
    <property type="molecule type" value="Genomic_DNA"/>
</dbReference>
<keyword evidence="2" id="KW-0539">Nucleus</keyword>
<feature type="region of interest" description="Disordered" evidence="3">
    <location>
        <begin position="207"/>
        <end position="230"/>
    </location>
</feature>
<organism evidence="5 6">
    <name type="scientific">Nephila pilipes</name>
    <name type="common">Giant wood spider</name>
    <name type="synonym">Nephila maculata</name>
    <dbReference type="NCBI Taxonomy" id="299642"/>
    <lineage>
        <taxon>Eukaryota</taxon>
        <taxon>Metazoa</taxon>
        <taxon>Ecdysozoa</taxon>
        <taxon>Arthropoda</taxon>
        <taxon>Chelicerata</taxon>
        <taxon>Arachnida</taxon>
        <taxon>Araneae</taxon>
        <taxon>Araneomorphae</taxon>
        <taxon>Entelegynae</taxon>
        <taxon>Araneoidea</taxon>
        <taxon>Nephilidae</taxon>
        <taxon>Nephila</taxon>
    </lineage>
</organism>
<evidence type="ECO:0000313" key="6">
    <source>
        <dbReference type="Proteomes" id="UP000887013"/>
    </source>
</evidence>
<dbReference type="InterPro" id="IPR039896">
    <property type="entry name" value="Red-like"/>
</dbReference>
<comment type="caution">
    <text evidence="5">The sequence shown here is derived from an EMBL/GenBank/DDBJ whole genome shotgun (WGS) entry which is preliminary data.</text>
</comment>
<dbReference type="PANTHER" id="PTHR12765">
    <property type="entry name" value="RED PROTEIN IK FACTOR CYTOKINE IK"/>
    <property type="match status" value="1"/>
</dbReference>
<dbReference type="Proteomes" id="UP000887013">
    <property type="component" value="Unassembled WGS sequence"/>
</dbReference>
<dbReference type="Pfam" id="PF07808">
    <property type="entry name" value="RED_N"/>
    <property type="match status" value="1"/>
</dbReference>
<name>A0A8X6UDC8_NEPPI</name>
<keyword evidence="6" id="KW-1185">Reference proteome</keyword>
<evidence type="ECO:0000259" key="4">
    <source>
        <dbReference type="Pfam" id="PF07808"/>
    </source>
</evidence>
<accession>A0A8X6UDC8</accession>
<gene>
    <name evidence="5" type="primary">IK</name>
    <name evidence="5" type="ORF">NPIL_28451</name>
</gene>
<proteinExistence type="predicted"/>
<evidence type="ECO:0000313" key="5">
    <source>
        <dbReference type="EMBL" id="GFU03309.1"/>
    </source>
</evidence>
<feature type="domain" description="RED-like N-terminal" evidence="4">
    <location>
        <begin position="102"/>
        <end position="156"/>
    </location>
</feature>
<comment type="subcellular location">
    <subcellularLocation>
        <location evidence="1">Nucleus</location>
    </subcellularLocation>
</comment>
<evidence type="ECO:0000256" key="1">
    <source>
        <dbReference type="ARBA" id="ARBA00004123"/>
    </source>
</evidence>
<protein>
    <submittedName>
        <fullName evidence="5">Protein Red</fullName>
    </submittedName>
</protein>
<reference evidence="5" key="1">
    <citation type="submission" date="2020-08" db="EMBL/GenBank/DDBJ databases">
        <title>Multicomponent nature underlies the extraordinary mechanical properties of spider dragline silk.</title>
        <authorList>
            <person name="Kono N."/>
            <person name="Nakamura H."/>
            <person name="Mori M."/>
            <person name="Yoshida Y."/>
            <person name="Ohtoshi R."/>
            <person name="Malay A.D."/>
            <person name="Moran D.A.P."/>
            <person name="Tomita M."/>
            <person name="Numata K."/>
            <person name="Arakawa K."/>
        </authorList>
    </citation>
    <scope>NUCLEOTIDE SEQUENCE</scope>
</reference>
<sequence length="230" mass="25979">MSIDDRVLGTVLVLRAVSKKLASDLLLSTTAYEALKAKGEAYGHKSPSDENLHVAGEEEIEDSSVNTDVLVELLLNETGNRAIAPDAKSVSDTAERRRQMIQIDIPITVILRRKADCTNFEPQITFTTNEIVMKRLTQVLSNLRQGLYNKKAKNKDKGKLKEETKIPKLADDSIFGDNGNYVPFLEKKGKTKQYKNVDLEEGESYFEEWKSSNSSSKMDDENVKKKKRMY</sequence>
<evidence type="ECO:0000256" key="2">
    <source>
        <dbReference type="ARBA" id="ARBA00023242"/>
    </source>
</evidence>
<dbReference type="InterPro" id="IPR012916">
    <property type="entry name" value="RED_N"/>
</dbReference>